<dbReference type="Gene3D" id="3.30.1340.30">
    <property type="match status" value="1"/>
</dbReference>
<feature type="compositionally biased region" description="Basic and acidic residues" evidence="1">
    <location>
        <begin position="1"/>
        <end position="34"/>
    </location>
</feature>
<gene>
    <name evidence="3" type="ORF">WG901_11425</name>
</gene>
<feature type="compositionally biased region" description="Basic and acidic residues" evidence="1">
    <location>
        <begin position="81"/>
        <end position="114"/>
    </location>
</feature>
<dbReference type="EMBL" id="JBBHJZ010000002">
    <property type="protein sequence ID" value="MEJ5977250.1"/>
    <property type="molecule type" value="Genomic_DNA"/>
</dbReference>
<feature type="compositionally biased region" description="Gly residues" evidence="1">
    <location>
        <begin position="152"/>
        <end position="163"/>
    </location>
</feature>
<dbReference type="PROSITE" id="PS50914">
    <property type="entry name" value="BON"/>
    <property type="match status" value="1"/>
</dbReference>
<comment type="caution">
    <text evidence="3">The sequence shown here is derived from an EMBL/GenBank/DDBJ whole genome shotgun (WGS) entry which is preliminary data.</text>
</comment>
<dbReference type="InterPro" id="IPR051686">
    <property type="entry name" value="Lipoprotein_DolP"/>
</dbReference>
<evidence type="ECO:0000313" key="4">
    <source>
        <dbReference type="Proteomes" id="UP001361239"/>
    </source>
</evidence>
<protein>
    <submittedName>
        <fullName evidence="3">BON domain-containing protein</fullName>
    </submittedName>
</protein>
<keyword evidence="4" id="KW-1185">Reference proteome</keyword>
<feature type="region of interest" description="Disordered" evidence="1">
    <location>
        <begin position="192"/>
        <end position="222"/>
    </location>
</feature>
<name>A0ABU8RW02_9SPHN</name>
<dbReference type="InterPro" id="IPR007055">
    <property type="entry name" value="BON_dom"/>
</dbReference>
<feature type="domain" description="BON" evidence="2">
    <location>
        <begin position="217"/>
        <end position="285"/>
    </location>
</feature>
<feature type="compositionally biased region" description="Basic and acidic residues" evidence="1">
    <location>
        <begin position="166"/>
        <end position="180"/>
    </location>
</feature>
<dbReference type="InterPro" id="IPR014004">
    <property type="entry name" value="Transpt-assoc_nodulatn_dom_bac"/>
</dbReference>
<feature type="compositionally biased region" description="Basic and acidic residues" evidence="1">
    <location>
        <begin position="45"/>
        <end position="73"/>
    </location>
</feature>
<dbReference type="PANTHER" id="PTHR34606">
    <property type="entry name" value="BON DOMAIN-CONTAINING PROTEIN"/>
    <property type="match status" value="1"/>
</dbReference>
<proteinExistence type="predicted"/>
<dbReference type="RefSeq" id="WP_339587191.1">
    <property type="nucleotide sequence ID" value="NZ_JBBHJZ010000002.1"/>
</dbReference>
<evidence type="ECO:0000256" key="1">
    <source>
        <dbReference type="SAM" id="MobiDB-lite"/>
    </source>
</evidence>
<dbReference type="Proteomes" id="UP001361239">
    <property type="component" value="Unassembled WGS sequence"/>
</dbReference>
<evidence type="ECO:0000259" key="2">
    <source>
        <dbReference type="PROSITE" id="PS50914"/>
    </source>
</evidence>
<dbReference type="PANTHER" id="PTHR34606:SF15">
    <property type="entry name" value="BON DOMAIN-CONTAINING PROTEIN"/>
    <property type="match status" value="1"/>
</dbReference>
<dbReference type="Pfam" id="PF04972">
    <property type="entry name" value="BON"/>
    <property type="match status" value="1"/>
</dbReference>
<reference evidence="3 4" key="1">
    <citation type="submission" date="2024-03" db="EMBL/GenBank/DDBJ databases">
        <authorList>
            <person name="Jo J.-H."/>
        </authorList>
    </citation>
    <scope>NUCLEOTIDE SEQUENCE [LARGE SCALE GENOMIC DNA]</scope>
    <source>
        <strain evidence="3 4">PS1R-30</strain>
    </source>
</reference>
<feature type="compositionally biased region" description="Basic and acidic residues" evidence="1">
    <location>
        <begin position="197"/>
        <end position="222"/>
    </location>
</feature>
<dbReference type="SMART" id="SM00749">
    <property type="entry name" value="BON"/>
    <property type="match status" value="1"/>
</dbReference>
<accession>A0ABU8RW02</accession>
<sequence>MTDYRDRYRSHDDDRSEDPGQRWRRNEERYRREASGASSGSPNENRFDDDRYEANRRSRDFGYGRTFRDDEAGGRGGLGRNDWRDQRTYNQRGFDEARDDKPVHHWHEQDRELRSGQPYQGTYGGTGDSSYFTGQQGSWGVGGPQNSHNYYGGTGYGGSGGYGADYRQHGYGSRDDGRRGFWDRASDEVASWFGDEDAARRRDEDHRGHGPKDYTRSDERIREDANDRLTEDWRVDASNVTVTVEKGEITLNGTVASREAKRRAEDVVDNVSGVKHVQNNLRVAQVTPGTGWSNDAGLATEGKALGQVGTGAKDRDKI</sequence>
<feature type="region of interest" description="Disordered" evidence="1">
    <location>
        <begin position="1"/>
        <end position="180"/>
    </location>
</feature>
<dbReference type="InterPro" id="IPR047800">
    <property type="entry name" value="SWFGD_dom"/>
</dbReference>
<organism evidence="3 4">
    <name type="scientific">Novosphingobium anseongense</name>
    <dbReference type="NCBI Taxonomy" id="3133436"/>
    <lineage>
        <taxon>Bacteria</taxon>
        <taxon>Pseudomonadati</taxon>
        <taxon>Pseudomonadota</taxon>
        <taxon>Alphaproteobacteria</taxon>
        <taxon>Sphingomonadales</taxon>
        <taxon>Sphingomonadaceae</taxon>
        <taxon>Novosphingobium</taxon>
    </lineage>
</organism>
<dbReference type="NCBIfam" id="NF033157">
    <property type="entry name" value="SWFGD_domain"/>
    <property type="match status" value="1"/>
</dbReference>
<evidence type="ECO:0000313" key="3">
    <source>
        <dbReference type="EMBL" id="MEJ5977250.1"/>
    </source>
</evidence>